<gene>
    <name evidence="2" type="ORF">QQS35_01390</name>
</gene>
<evidence type="ECO:0000259" key="1">
    <source>
        <dbReference type="Pfam" id="PF18765"/>
    </source>
</evidence>
<dbReference type="Pfam" id="PF18765">
    <property type="entry name" value="Polbeta"/>
    <property type="match status" value="1"/>
</dbReference>
<evidence type="ECO:0000313" key="2">
    <source>
        <dbReference type="EMBL" id="MDL4839116.1"/>
    </source>
</evidence>
<feature type="domain" description="Polymerase beta nucleotidyltransferase" evidence="1">
    <location>
        <begin position="16"/>
        <end position="105"/>
    </location>
</feature>
<proteinExistence type="predicted"/>
<dbReference type="Pfam" id="PF08780">
    <property type="entry name" value="NTase_sub_bind"/>
    <property type="match status" value="1"/>
</dbReference>
<comment type="caution">
    <text evidence="2">The sequence shown here is derived from an EMBL/GenBank/DDBJ whole genome shotgun (WGS) entry which is preliminary data.</text>
</comment>
<dbReference type="PANTHER" id="PTHR43449">
    <property type="entry name" value="NUCLEOTIDYLTRANSFERASE"/>
    <property type="match status" value="1"/>
</dbReference>
<dbReference type="Proteomes" id="UP001235343">
    <property type="component" value="Unassembled WGS sequence"/>
</dbReference>
<protein>
    <submittedName>
        <fullName evidence="2">HI0074 family nucleotidyltransferase substrate-binding subunit</fullName>
    </submittedName>
</protein>
<evidence type="ECO:0000313" key="3">
    <source>
        <dbReference type="Proteomes" id="UP001235343"/>
    </source>
</evidence>
<organism evidence="2 3">
    <name type="scientific">Aquibacillus rhizosphaerae</name>
    <dbReference type="NCBI Taxonomy" id="3051431"/>
    <lineage>
        <taxon>Bacteria</taxon>
        <taxon>Bacillati</taxon>
        <taxon>Bacillota</taxon>
        <taxon>Bacilli</taxon>
        <taxon>Bacillales</taxon>
        <taxon>Bacillaceae</taxon>
        <taxon>Aquibacillus</taxon>
    </lineage>
</organism>
<accession>A0ABT7L020</accession>
<dbReference type="CDD" id="cd05403">
    <property type="entry name" value="NT_KNTase_like"/>
    <property type="match status" value="1"/>
</dbReference>
<dbReference type="EMBL" id="JASTZU010000009">
    <property type="protein sequence ID" value="MDL4839116.1"/>
    <property type="molecule type" value="Genomic_DNA"/>
</dbReference>
<name>A0ABT7L020_9BACI</name>
<dbReference type="InterPro" id="IPR043519">
    <property type="entry name" value="NT_sf"/>
</dbReference>
<dbReference type="PANTHER" id="PTHR43449:SF1">
    <property type="entry name" value="POLYMERASE BETA NUCLEOTIDYLTRANSFERASE DOMAIN-CONTAINING PROTEIN"/>
    <property type="match status" value="1"/>
</dbReference>
<dbReference type="Gene3D" id="3.30.460.10">
    <property type="entry name" value="Beta Polymerase, domain 2"/>
    <property type="match status" value="1"/>
</dbReference>
<dbReference type="Gene3D" id="1.20.120.330">
    <property type="entry name" value="Nucleotidyltransferases domain 2"/>
    <property type="match status" value="1"/>
</dbReference>
<keyword evidence="3" id="KW-1185">Reference proteome</keyword>
<dbReference type="InterPro" id="IPR041633">
    <property type="entry name" value="Polbeta"/>
</dbReference>
<dbReference type="SUPFAM" id="SSF81593">
    <property type="entry name" value="Nucleotidyltransferase substrate binding subunit/domain"/>
    <property type="match status" value="1"/>
</dbReference>
<reference evidence="2 3" key="1">
    <citation type="submission" date="2023-06" db="EMBL/GenBank/DDBJ databases">
        <title>Aquibacillus rhizosphaerae LR5S19.</title>
        <authorList>
            <person name="Sun J.-Q."/>
        </authorList>
    </citation>
    <scope>NUCLEOTIDE SEQUENCE [LARGE SCALE GENOMIC DNA]</scope>
    <source>
        <strain evidence="2 3">LR5S19</strain>
    </source>
</reference>
<dbReference type="InterPro" id="IPR010235">
    <property type="entry name" value="HepT"/>
</dbReference>
<dbReference type="NCBIfam" id="TIGR01987">
    <property type="entry name" value="HI0074"/>
    <property type="match status" value="1"/>
</dbReference>
<dbReference type="SUPFAM" id="SSF81301">
    <property type="entry name" value="Nucleotidyltransferase"/>
    <property type="match status" value="1"/>
</dbReference>
<sequence length="243" mass="28611">MEKESAYGLTSNTFYTIINTLKKYSNIIEKVILFGSRARGDYKITSDIDLAIIFRTDNEKIYKIIDDLSEKNIIHTLDIIDYNKINNQKLKNYIDNEGKIIFLTNSDGKVVDNMNKVLDKVIDLEKAIKKLHETLERDATNDDIVIDATIQRFEFTYELSWKILKAYLEYNGLLEVSSPRRTLKEAFKERIITDGDNWLKMLVDRNRTSHPYEEATAWEIYSNIKSIYIKLFDELLIEMKRRV</sequence>